<evidence type="ECO:0000256" key="1">
    <source>
        <dbReference type="SAM" id="MobiDB-lite"/>
    </source>
</evidence>
<evidence type="ECO:0000313" key="2">
    <source>
        <dbReference type="Proteomes" id="UP000036681"/>
    </source>
</evidence>
<organism evidence="2 3">
    <name type="scientific">Ascaris lumbricoides</name>
    <name type="common">Giant roundworm</name>
    <dbReference type="NCBI Taxonomy" id="6252"/>
    <lineage>
        <taxon>Eukaryota</taxon>
        <taxon>Metazoa</taxon>
        <taxon>Ecdysozoa</taxon>
        <taxon>Nematoda</taxon>
        <taxon>Chromadorea</taxon>
        <taxon>Rhabditida</taxon>
        <taxon>Spirurina</taxon>
        <taxon>Ascaridomorpha</taxon>
        <taxon>Ascaridoidea</taxon>
        <taxon>Ascarididae</taxon>
        <taxon>Ascaris</taxon>
    </lineage>
</organism>
<dbReference type="Proteomes" id="UP000036681">
    <property type="component" value="Unplaced"/>
</dbReference>
<feature type="region of interest" description="Disordered" evidence="1">
    <location>
        <begin position="1"/>
        <end position="35"/>
    </location>
</feature>
<dbReference type="AlphaFoldDB" id="A0A0M3IV91"/>
<reference evidence="3" key="1">
    <citation type="submission" date="2017-02" db="UniProtKB">
        <authorList>
            <consortium name="WormBaseParasite"/>
        </authorList>
    </citation>
    <scope>IDENTIFICATION</scope>
</reference>
<dbReference type="WBParaSite" id="ALUE_0002266901-mRNA-1">
    <property type="protein sequence ID" value="ALUE_0002266901-mRNA-1"/>
    <property type="gene ID" value="ALUE_0002266901"/>
</dbReference>
<sequence length="50" mass="5940">MSRPNRNVYMTRDDDDEEQSSQTSTRRSRYYSGTVHRPSSILTGEYFSFK</sequence>
<name>A0A0M3IV91_ASCLU</name>
<accession>A0A0M3IV91</accession>
<protein>
    <submittedName>
        <fullName evidence="3">ORF3</fullName>
    </submittedName>
</protein>
<evidence type="ECO:0000313" key="3">
    <source>
        <dbReference type="WBParaSite" id="ALUE_0002266901-mRNA-1"/>
    </source>
</evidence>
<proteinExistence type="predicted"/>
<keyword evidence="2" id="KW-1185">Reference proteome</keyword>